<dbReference type="Gene3D" id="3.20.20.140">
    <property type="entry name" value="Metal-dependent hydrolases"/>
    <property type="match status" value="1"/>
</dbReference>
<dbReference type="PANTHER" id="PTHR42658:SF1">
    <property type="entry name" value="HYDROLASE TATD"/>
    <property type="match status" value="1"/>
</dbReference>
<gene>
    <name evidence="2" type="ORF">CWS72_04970</name>
</gene>
<comment type="caution">
    <text evidence="2">The sequence shown here is derived from an EMBL/GenBank/DDBJ whole genome shotgun (WGS) entry which is preliminary data.</text>
</comment>
<dbReference type="AlphaFoldDB" id="A0A2N3PZR4"/>
<organism evidence="2 3">
    <name type="scientific">Telmatospirillum siberiense</name>
    <dbReference type="NCBI Taxonomy" id="382514"/>
    <lineage>
        <taxon>Bacteria</taxon>
        <taxon>Pseudomonadati</taxon>
        <taxon>Pseudomonadota</taxon>
        <taxon>Alphaproteobacteria</taxon>
        <taxon>Rhodospirillales</taxon>
        <taxon>Rhodospirillaceae</taxon>
        <taxon>Telmatospirillum</taxon>
    </lineage>
</organism>
<dbReference type="GO" id="GO:0016788">
    <property type="term" value="F:hydrolase activity, acting on ester bonds"/>
    <property type="evidence" value="ECO:0007669"/>
    <property type="project" value="UniProtKB-UniRule"/>
</dbReference>
<keyword evidence="3" id="KW-1185">Reference proteome</keyword>
<evidence type="ECO:0000313" key="3">
    <source>
        <dbReference type="Proteomes" id="UP000233293"/>
    </source>
</evidence>
<comment type="similarity">
    <text evidence="1">Belongs to the metallo-dependent hydrolases superfamily.</text>
</comment>
<dbReference type="Pfam" id="PF01026">
    <property type="entry name" value="TatD_DNase"/>
    <property type="match status" value="1"/>
</dbReference>
<dbReference type="RefSeq" id="WP_101249449.1">
    <property type="nucleotide sequence ID" value="NZ_PIUM01000003.1"/>
</dbReference>
<dbReference type="InterPro" id="IPR012022">
    <property type="entry name" value="UCP005295"/>
</dbReference>
<reference evidence="3" key="1">
    <citation type="submission" date="2017-12" db="EMBL/GenBank/DDBJ databases">
        <title>Draft genome sequence of Telmatospirillum siberiense 26-4b1T, an acidotolerant peatland alphaproteobacterium potentially involved in sulfur cycling.</title>
        <authorList>
            <person name="Hausmann B."/>
            <person name="Pjevac P."/>
            <person name="Schreck K."/>
            <person name="Herbold C.W."/>
            <person name="Daims H."/>
            <person name="Wagner M."/>
            <person name="Pester M."/>
            <person name="Loy A."/>
        </authorList>
    </citation>
    <scope>NUCLEOTIDE SEQUENCE [LARGE SCALE GENOMIC DNA]</scope>
    <source>
        <strain evidence="3">26-4b1</strain>
    </source>
</reference>
<dbReference type="OrthoDB" id="9783157at2"/>
<dbReference type="EMBL" id="PIUM01000003">
    <property type="protein sequence ID" value="PKU25904.1"/>
    <property type="molecule type" value="Genomic_DNA"/>
</dbReference>
<keyword evidence="1" id="KW-0479">Metal-binding</keyword>
<dbReference type="PANTHER" id="PTHR42658">
    <property type="entry name" value="HYDROLASE TATD"/>
    <property type="match status" value="1"/>
</dbReference>
<proteinExistence type="inferred from homology"/>
<accession>A0A2N3PZR4</accession>
<sequence>MTMFDPHIHMTSRTTDDYAAMREAGITVVVEPAFWLGQPRTHVETFEDYFLALIGWERFRASQFGIRHFCTMGLNPKEANSPELIDGVLGLVDFYAAKDGVVAIGEIGYDDQTAAEDRALLAQIEIARRHELPILVHTPHRDKRAGTLRTLDVIREAGIAPERVLIDHNTEETLPAVLDSGCWAGHSIYPETKMDEQRMVALVRRYGSERIIINSAADWGVSDPLKVPKTASAMRAAGIIESEIHRIVWENPVAFFAQSGRLDIAEVESVKAVDQRQLWEGNSVLRGQTPLIDA</sequence>
<dbReference type="SUPFAM" id="SSF51556">
    <property type="entry name" value="Metallo-dependent hydrolases"/>
    <property type="match status" value="1"/>
</dbReference>
<protein>
    <submittedName>
        <fullName evidence="2">Hydrolase TatD</fullName>
    </submittedName>
</protein>
<evidence type="ECO:0000256" key="1">
    <source>
        <dbReference type="PIRNR" id="PIRNR005295"/>
    </source>
</evidence>
<name>A0A2N3PZR4_9PROT</name>
<dbReference type="Proteomes" id="UP000233293">
    <property type="component" value="Unassembled WGS sequence"/>
</dbReference>
<evidence type="ECO:0000313" key="2">
    <source>
        <dbReference type="EMBL" id="PKU25904.1"/>
    </source>
</evidence>
<keyword evidence="1 2" id="KW-0378">Hydrolase</keyword>
<dbReference type="InterPro" id="IPR001130">
    <property type="entry name" value="TatD-like"/>
</dbReference>
<dbReference type="PIRSF" id="PIRSF005295">
    <property type="entry name" value="UCP005295_TatD"/>
    <property type="match status" value="1"/>
</dbReference>
<dbReference type="InterPro" id="IPR032466">
    <property type="entry name" value="Metal_Hydrolase"/>
</dbReference>
<dbReference type="GO" id="GO:0046872">
    <property type="term" value="F:metal ion binding"/>
    <property type="evidence" value="ECO:0007669"/>
    <property type="project" value="UniProtKB-KW"/>
</dbReference>